<evidence type="ECO:0000259" key="4">
    <source>
        <dbReference type="PROSITE" id="PS50995"/>
    </source>
</evidence>
<evidence type="ECO:0000313" key="6">
    <source>
        <dbReference type="Proteomes" id="UP000297900"/>
    </source>
</evidence>
<organism evidence="5 6">
    <name type="scientific">Cohnella luojiensis</name>
    <dbReference type="NCBI Taxonomy" id="652876"/>
    <lineage>
        <taxon>Bacteria</taxon>
        <taxon>Bacillati</taxon>
        <taxon>Bacillota</taxon>
        <taxon>Bacilli</taxon>
        <taxon>Bacillales</taxon>
        <taxon>Paenibacillaceae</taxon>
        <taxon>Cohnella</taxon>
    </lineage>
</organism>
<evidence type="ECO:0000256" key="2">
    <source>
        <dbReference type="ARBA" id="ARBA00023125"/>
    </source>
</evidence>
<dbReference type="RefSeq" id="WP_135154268.1">
    <property type="nucleotide sequence ID" value="NZ_SOMN01000043.1"/>
</dbReference>
<proteinExistence type="predicted"/>
<reference evidence="5 6" key="1">
    <citation type="submission" date="2019-03" db="EMBL/GenBank/DDBJ databases">
        <title>Cohnella endophytica sp. nov., a novel endophytic bacterium isolated from bark of Sonneratia apetala.</title>
        <authorList>
            <person name="Tuo L."/>
        </authorList>
    </citation>
    <scope>NUCLEOTIDE SEQUENCE [LARGE SCALE GENOMIC DNA]</scope>
    <source>
        <strain evidence="5 6">CCTCC AB 208254</strain>
    </source>
</reference>
<keyword evidence="2" id="KW-0238">DNA-binding</keyword>
<keyword evidence="6" id="KW-1185">Reference proteome</keyword>
<name>A0A4Y8LNY3_9BACL</name>
<dbReference type="SUPFAM" id="SSF46785">
    <property type="entry name" value="Winged helix' DNA-binding domain"/>
    <property type="match status" value="1"/>
</dbReference>
<dbReference type="AlphaFoldDB" id="A0A4Y8LNY3"/>
<feature type="domain" description="HTH marR-type" evidence="4">
    <location>
        <begin position="9"/>
        <end position="143"/>
    </location>
</feature>
<protein>
    <submittedName>
        <fullName evidence="5">MarR family transcriptional regulator</fullName>
    </submittedName>
</protein>
<dbReference type="GO" id="GO:0003700">
    <property type="term" value="F:DNA-binding transcription factor activity"/>
    <property type="evidence" value="ECO:0007669"/>
    <property type="project" value="InterPro"/>
</dbReference>
<dbReference type="GO" id="GO:0003677">
    <property type="term" value="F:DNA binding"/>
    <property type="evidence" value="ECO:0007669"/>
    <property type="project" value="UniProtKB-KW"/>
</dbReference>
<dbReference type="PANTHER" id="PTHR33164:SF64">
    <property type="entry name" value="TRANSCRIPTIONAL REGULATOR SLYA"/>
    <property type="match status" value="1"/>
</dbReference>
<dbReference type="Pfam" id="PF01047">
    <property type="entry name" value="MarR"/>
    <property type="match status" value="1"/>
</dbReference>
<gene>
    <name evidence="5" type="ORF">E2980_21315</name>
</gene>
<accession>A0A4Y8LNY3</accession>
<dbReference type="PANTHER" id="PTHR33164">
    <property type="entry name" value="TRANSCRIPTIONAL REGULATOR, MARR FAMILY"/>
    <property type="match status" value="1"/>
</dbReference>
<keyword evidence="1" id="KW-0805">Transcription regulation</keyword>
<dbReference type="Proteomes" id="UP000297900">
    <property type="component" value="Unassembled WGS sequence"/>
</dbReference>
<evidence type="ECO:0000256" key="3">
    <source>
        <dbReference type="ARBA" id="ARBA00023163"/>
    </source>
</evidence>
<evidence type="ECO:0000313" key="5">
    <source>
        <dbReference type="EMBL" id="TFE22691.1"/>
    </source>
</evidence>
<comment type="caution">
    <text evidence="5">The sequence shown here is derived from an EMBL/GenBank/DDBJ whole genome shotgun (WGS) entry which is preliminary data.</text>
</comment>
<dbReference type="PROSITE" id="PS50995">
    <property type="entry name" value="HTH_MARR_2"/>
    <property type="match status" value="1"/>
</dbReference>
<dbReference type="GO" id="GO:0006950">
    <property type="term" value="P:response to stress"/>
    <property type="evidence" value="ECO:0007669"/>
    <property type="project" value="TreeGrafter"/>
</dbReference>
<dbReference type="EMBL" id="SOMN01000043">
    <property type="protein sequence ID" value="TFE22691.1"/>
    <property type="molecule type" value="Genomic_DNA"/>
</dbReference>
<evidence type="ECO:0000256" key="1">
    <source>
        <dbReference type="ARBA" id="ARBA00023015"/>
    </source>
</evidence>
<dbReference type="Gene3D" id="1.10.10.10">
    <property type="entry name" value="Winged helix-like DNA-binding domain superfamily/Winged helix DNA-binding domain"/>
    <property type="match status" value="1"/>
</dbReference>
<dbReference type="InterPro" id="IPR036388">
    <property type="entry name" value="WH-like_DNA-bd_sf"/>
</dbReference>
<dbReference type="InterPro" id="IPR039422">
    <property type="entry name" value="MarR/SlyA-like"/>
</dbReference>
<dbReference type="InterPro" id="IPR036390">
    <property type="entry name" value="WH_DNA-bd_sf"/>
</dbReference>
<sequence length="146" mass="16888">MNYKDYRLEDSLGFIVSVAGKTMNQRLFQNFKLAGYEVTPEQWQVLVQLWNREERSQYEISVSTCRDQTSTSRLMDTLVKRGYIERKDDPADRRIKLIILTARGKELQKSLIELAQQTLLESTAGISKDELKTATEVLKKITANLQ</sequence>
<dbReference type="PRINTS" id="PR00598">
    <property type="entry name" value="HTHMARR"/>
</dbReference>
<keyword evidence="3" id="KW-0804">Transcription</keyword>
<dbReference type="OrthoDB" id="9799663at2"/>
<dbReference type="InterPro" id="IPR000835">
    <property type="entry name" value="HTH_MarR-typ"/>
</dbReference>
<dbReference type="SMART" id="SM00347">
    <property type="entry name" value="HTH_MARR"/>
    <property type="match status" value="1"/>
</dbReference>